<evidence type="ECO:0000313" key="1">
    <source>
        <dbReference type="EMBL" id="ETJ43576.1"/>
    </source>
</evidence>
<accession>W1YMM2</accession>
<feature type="non-terminal residue" evidence="1">
    <location>
        <position position="78"/>
    </location>
</feature>
<proteinExistence type="predicted"/>
<protein>
    <submittedName>
        <fullName evidence="1">Uncharacterized protein</fullName>
    </submittedName>
</protein>
<dbReference type="EMBL" id="AZMM01002417">
    <property type="protein sequence ID" value="ETJ43576.1"/>
    <property type="molecule type" value="Genomic_DNA"/>
</dbReference>
<name>W1YMM2_9ZZZZ</name>
<dbReference type="AlphaFoldDB" id="W1YMM2"/>
<organism evidence="1">
    <name type="scientific">human gut metagenome</name>
    <dbReference type="NCBI Taxonomy" id="408170"/>
    <lineage>
        <taxon>unclassified sequences</taxon>
        <taxon>metagenomes</taxon>
        <taxon>organismal metagenomes</taxon>
    </lineage>
</organism>
<feature type="non-terminal residue" evidence="1">
    <location>
        <position position="1"/>
    </location>
</feature>
<comment type="caution">
    <text evidence="1">The sequence shown here is derived from an EMBL/GenBank/DDBJ whole genome shotgun (WGS) entry which is preliminary data.</text>
</comment>
<reference evidence="1" key="1">
    <citation type="submission" date="2013-12" db="EMBL/GenBank/DDBJ databases">
        <title>A Varibaculum cambriense genome reconstructed from a premature infant gut community with otherwise low bacterial novelty that shifts toward anaerobic metabolism during the third week of life.</title>
        <authorList>
            <person name="Brown C.T."/>
            <person name="Sharon I."/>
            <person name="Thomas B.C."/>
            <person name="Castelle C.J."/>
            <person name="Morowitz M.J."/>
            <person name="Banfield J.F."/>
        </authorList>
    </citation>
    <scope>NUCLEOTIDE SEQUENCE</scope>
</reference>
<sequence length="78" mass="9527">HEQMTKAEKIWLHSYDKHNYADYFRTHSIGRVHGQEVFLNWNGENRNKNEYEYFEMPKYNEKDGFTNSYGYNVLRGMV</sequence>
<gene>
    <name evidence="1" type="ORF">Q604_UNBC02417G0001</name>
</gene>